<dbReference type="AlphaFoldDB" id="A0A1D9GB83"/>
<organism evidence="2 3">
    <name type="scientific">Moorena producens (strain JHB)</name>
    <dbReference type="NCBI Taxonomy" id="1454205"/>
    <lineage>
        <taxon>Bacteria</taxon>
        <taxon>Bacillati</taxon>
        <taxon>Cyanobacteriota</taxon>
        <taxon>Cyanophyceae</taxon>
        <taxon>Coleofasciculales</taxon>
        <taxon>Coleofasciculaceae</taxon>
        <taxon>Moorena</taxon>
    </lineage>
</organism>
<feature type="domain" description="N-acetyltransferase" evidence="1">
    <location>
        <begin position="6"/>
        <end position="151"/>
    </location>
</feature>
<protein>
    <submittedName>
        <fullName evidence="2">N-acetyltransferase</fullName>
    </submittedName>
</protein>
<evidence type="ECO:0000313" key="3">
    <source>
        <dbReference type="Proteomes" id="UP000176944"/>
    </source>
</evidence>
<name>A0A1D9GB83_MOOP1</name>
<dbReference type="Gene3D" id="3.40.630.30">
    <property type="match status" value="1"/>
</dbReference>
<reference evidence="3" key="1">
    <citation type="submission" date="2016-10" db="EMBL/GenBank/DDBJ databases">
        <title>Comparative genomics uncovers the prolific and rare metabolic potential of the cyanobacterial genus Moorea.</title>
        <authorList>
            <person name="Leao T."/>
            <person name="Castelao G."/>
            <person name="Korobeynikov A."/>
            <person name="Monroe E.A."/>
            <person name="Podell S."/>
            <person name="Glukhov E."/>
            <person name="Allen E."/>
            <person name="Gerwick W.H."/>
            <person name="Gerwick L."/>
        </authorList>
    </citation>
    <scope>NUCLEOTIDE SEQUENCE [LARGE SCALE GENOMIC DNA]</scope>
    <source>
        <strain evidence="3">JHB</strain>
    </source>
</reference>
<dbReference type="PROSITE" id="PS51186">
    <property type="entry name" value="GNAT"/>
    <property type="match status" value="1"/>
</dbReference>
<proteinExistence type="predicted"/>
<dbReference type="CDD" id="cd04301">
    <property type="entry name" value="NAT_SF"/>
    <property type="match status" value="1"/>
</dbReference>
<gene>
    <name evidence="2" type="ORF">BJP36_26630</name>
</gene>
<dbReference type="SUPFAM" id="SSF55729">
    <property type="entry name" value="Acyl-CoA N-acyltransferases (Nat)"/>
    <property type="match status" value="1"/>
</dbReference>
<dbReference type="Proteomes" id="UP000176944">
    <property type="component" value="Chromosome"/>
</dbReference>
<sequence length="181" mass="20147">MKPHNMIIRDAEIRDLESVRSLHMSAFPIGEGDMVASLADDLISNITEPCTISLVAIDDNEIIGNVAYSPVFIAEKPDFHGYILAPLAVKPECQGNGMGSKLIDAGIKRLRSMNVTIVFVYGDPRYYERFGFKAELATHFIPPYPLQWPFGWQALLLGEIEEPSAAVNIKCVKSLNNPKLW</sequence>
<dbReference type="Pfam" id="PF13508">
    <property type="entry name" value="Acetyltransf_7"/>
    <property type="match status" value="1"/>
</dbReference>
<dbReference type="InterPro" id="IPR016181">
    <property type="entry name" value="Acyl_CoA_acyltransferase"/>
</dbReference>
<evidence type="ECO:0000259" key="1">
    <source>
        <dbReference type="PROSITE" id="PS51186"/>
    </source>
</evidence>
<accession>A0A1D9GB83</accession>
<dbReference type="GO" id="GO:0016747">
    <property type="term" value="F:acyltransferase activity, transferring groups other than amino-acyl groups"/>
    <property type="evidence" value="ECO:0007669"/>
    <property type="project" value="InterPro"/>
</dbReference>
<dbReference type="EMBL" id="CP017708">
    <property type="protein sequence ID" value="AOY84908.2"/>
    <property type="molecule type" value="Genomic_DNA"/>
</dbReference>
<evidence type="ECO:0000313" key="2">
    <source>
        <dbReference type="EMBL" id="AOY84908.2"/>
    </source>
</evidence>
<dbReference type="InterPro" id="IPR000182">
    <property type="entry name" value="GNAT_dom"/>
</dbReference>